<sequence>RAIQKNIKLSSDINWIASKKSAEKIWITDALAEEFYPVPDFTKPKVDEGIHRIAATLGKIATLEEISCSPSQPLELELTILVPIKEYDSQQNAQFSKKLNSFLKRYYFLDRPMSITLKPSLKIYPEGLGGLLLGKKSETTELIIMLGHRNSSYLIFKKVAYTKGNSTLLGFHTLLKYFCEKAIGQEENKATLLTLWSARNDVTQLKRLIKSHDDDYANNEYQRILAAYENSRNQLWLSIREWLKKELKDIQFDNLNFMGGTSEFLKPLILNDNLFKSINPSFVGEIYQEKILNEIRFPQGIEENFKDNALRFVDVYGVFKK</sequence>
<protein>
    <recommendedName>
        <fullName evidence="3">Actin-like protein N-terminal domain-containing protein</fullName>
    </recommendedName>
</protein>
<proteinExistence type="predicted"/>
<name>A3IZD8_9CHRO</name>
<dbReference type="EMBL" id="AAXW01000102">
    <property type="protein sequence ID" value="EAZ88150.1"/>
    <property type="molecule type" value="Genomic_DNA"/>
</dbReference>
<dbReference type="RefSeq" id="WP_008278755.1">
    <property type="nucleotide sequence ID" value="NZ_AAXW01000102.1"/>
</dbReference>
<gene>
    <name evidence="1" type="ORF">CY0110_14740</name>
</gene>
<keyword evidence="2" id="KW-1185">Reference proteome</keyword>
<evidence type="ECO:0000313" key="1">
    <source>
        <dbReference type="EMBL" id="EAZ88150.1"/>
    </source>
</evidence>
<accession>A3IZD8</accession>
<comment type="caution">
    <text evidence="1">The sequence shown here is derived from an EMBL/GenBank/DDBJ whole genome shotgun (WGS) entry which is preliminary data.</text>
</comment>
<feature type="non-terminal residue" evidence="1">
    <location>
        <position position="1"/>
    </location>
</feature>
<evidence type="ECO:0008006" key="3">
    <source>
        <dbReference type="Google" id="ProtNLM"/>
    </source>
</evidence>
<organism evidence="1 2">
    <name type="scientific">Crocosphaera chwakensis CCY0110</name>
    <dbReference type="NCBI Taxonomy" id="391612"/>
    <lineage>
        <taxon>Bacteria</taxon>
        <taxon>Bacillati</taxon>
        <taxon>Cyanobacteriota</taxon>
        <taxon>Cyanophyceae</taxon>
        <taxon>Oscillatoriophycideae</taxon>
        <taxon>Chroococcales</taxon>
        <taxon>Aphanothecaceae</taxon>
        <taxon>Crocosphaera</taxon>
        <taxon>Crocosphaera chwakensis</taxon>
    </lineage>
</organism>
<evidence type="ECO:0000313" key="2">
    <source>
        <dbReference type="Proteomes" id="UP000003781"/>
    </source>
</evidence>
<dbReference type="AlphaFoldDB" id="A3IZD8"/>
<dbReference type="Proteomes" id="UP000003781">
    <property type="component" value="Unassembled WGS sequence"/>
</dbReference>
<reference evidence="1 2" key="1">
    <citation type="submission" date="2007-03" db="EMBL/GenBank/DDBJ databases">
        <authorList>
            <person name="Stal L."/>
            <person name="Ferriera S."/>
            <person name="Johnson J."/>
            <person name="Kravitz S."/>
            <person name="Beeson K."/>
            <person name="Sutton G."/>
            <person name="Rogers Y.-H."/>
            <person name="Friedman R."/>
            <person name="Frazier M."/>
            <person name="Venter J.C."/>
        </authorList>
    </citation>
    <scope>NUCLEOTIDE SEQUENCE [LARGE SCALE GENOMIC DNA]</scope>
    <source>
        <strain evidence="1 2">CCY0110</strain>
    </source>
</reference>